<geneLocation type="chloroplast" evidence="6"/>
<keyword evidence="5" id="KW-0648">Protein biosynthesis</keyword>
<dbReference type="EMBL" id="MF536696">
    <property type="protein sequence ID" value="ASY96339.1"/>
    <property type="molecule type" value="Genomic_DNA"/>
</dbReference>
<keyword evidence="4 6" id="KW-0396">Initiation factor</keyword>
<comment type="subunit">
    <text evidence="3">Component of the 30S ribosomal translation pre-initiation complex which assembles on the 30S ribosome in the order IF-2 and IF-3, IF-1 and N-formylmethionyl-tRNA(fMet); mRNA recruitment can occur at any time during PIC assembly.</text>
</comment>
<evidence type="ECO:0000256" key="1">
    <source>
        <dbReference type="ARBA" id="ARBA00003935"/>
    </source>
</evidence>
<reference evidence="6" key="1">
    <citation type="submission" date="2017-07" db="EMBL/GenBank/DDBJ databases">
        <title>Whole chloroplast genome assembly of 13 diverse melon accessions.</title>
        <authorList>
            <person name="Zhu Q."/>
            <person name="Liu S."/>
            <person name="Zhang M."/>
            <person name="Lin F."/>
            <person name="Han Q."/>
            <person name="Gao P."/>
            <person name="Luan F."/>
        </authorList>
    </citation>
    <scope>NUCLEOTIDE SEQUENCE</scope>
    <source>
        <strain evidence="6">C-836</strain>
    </source>
</reference>
<evidence type="ECO:0000256" key="4">
    <source>
        <dbReference type="ARBA" id="ARBA00022540"/>
    </source>
</evidence>
<keyword evidence="6" id="KW-0934">Plastid</keyword>
<organism evidence="6">
    <name type="scientific">Cucumis melo subsp. agrestis</name>
    <dbReference type="NCBI Taxonomy" id="217619"/>
    <lineage>
        <taxon>Eukaryota</taxon>
        <taxon>Viridiplantae</taxon>
        <taxon>Streptophyta</taxon>
        <taxon>Embryophyta</taxon>
        <taxon>Tracheophyta</taxon>
        <taxon>Spermatophyta</taxon>
        <taxon>Magnoliopsida</taxon>
        <taxon>eudicotyledons</taxon>
        <taxon>Gunneridae</taxon>
        <taxon>Pentapetalae</taxon>
        <taxon>rosids</taxon>
        <taxon>fabids</taxon>
        <taxon>Cucurbitales</taxon>
        <taxon>Cucurbitaceae</taxon>
        <taxon>Benincaseae</taxon>
        <taxon>Cucumis</taxon>
    </lineage>
</organism>
<gene>
    <name evidence="6" type="primary">infA</name>
</gene>
<accession>A0A249RXI7</accession>
<name>A0A249RXI7_CUCME</name>
<dbReference type="PANTHER" id="PTHR33370">
    <property type="entry name" value="TRANSLATION INITIATION FACTOR IF-1, CHLOROPLASTIC"/>
    <property type="match status" value="1"/>
</dbReference>
<dbReference type="GO" id="GO:0005829">
    <property type="term" value="C:cytosol"/>
    <property type="evidence" value="ECO:0007669"/>
    <property type="project" value="TreeGrafter"/>
</dbReference>
<evidence type="ECO:0000256" key="5">
    <source>
        <dbReference type="ARBA" id="ARBA00022917"/>
    </source>
</evidence>
<dbReference type="InterPro" id="IPR004368">
    <property type="entry name" value="TIF_IF1"/>
</dbReference>
<evidence type="ECO:0000256" key="2">
    <source>
        <dbReference type="ARBA" id="ARBA00010939"/>
    </source>
</evidence>
<dbReference type="Gene3D" id="2.40.50.140">
    <property type="entry name" value="Nucleic acid-binding proteins"/>
    <property type="match status" value="1"/>
</dbReference>
<dbReference type="GO" id="GO:0003743">
    <property type="term" value="F:translation initiation factor activity"/>
    <property type="evidence" value="ECO:0007669"/>
    <property type="project" value="UniProtKB-KW"/>
</dbReference>
<dbReference type="GO" id="GO:0043022">
    <property type="term" value="F:ribosome binding"/>
    <property type="evidence" value="ECO:0007669"/>
    <property type="project" value="TreeGrafter"/>
</dbReference>
<comment type="similarity">
    <text evidence="2">Belongs to the IF-1 family.</text>
</comment>
<proteinExistence type="inferred from homology"/>
<dbReference type="AlphaFoldDB" id="A0A249RXI7"/>
<dbReference type="PANTHER" id="PTHR33370:SF1">
    <property type="entry name" value="TRANSLATION INITIATION FACTOR IF-1, CHLOROPLASTIC"/>
    <property type="match status" value="1"/>
</dbReference>
<keyword evidence="6" id="KW-0150">Chloroplast</keyword>
<evidence type="ECO:0000256" key="3">
    <source>
        <dbReference type="ARBA" id="ARBA00011599"/>
    </source>
</evidence>
<evidence type="ECO:0000313" key="6">
    <source>
        <dbReference type="EMBL" id="ASY96339.1"/>
    </source>
</evidence>
<comment type="function">
    <text evidence="1">One of the essential components for the initiation of protein synthesis. Stabilizes the binding of IF-2 and IF-3 on the 30S subunit to which N-formylmethionyl-tRNA(fMet) subsequently binds. Helps modulate mRNA selection, yielding the 30S pre-initiation complex (PIC). Upon addition of the 50S ribosomal subunit IF-1, IF-2 and IF-3 are released leaving the mature 70S translation initiation complex.</text>
</comment>
<dbReference type="InterPro" id="IPR012340">
    <property type="entry name" value="NA-bd_OB-fold"/>
</dbReference>
<dbReference type="SUPFAM" id="SSF50249">
    <property type="entry name" value="Nucleic acid-binding proteins"/>
    <property type="match status" value="1"/>
</dbReference>
<protein>
    <submittedName>
        <fullName evidence="6">Translation initiation factor 1</fullName>
    </submittedName>
</protein>
<sequence length="55" mass="6409">MKEQKRISEGLITESPTNDMFWVCLDNEDPILGYVSGRIQHSFIHILGNRESKFQ</sequence>